<comment type="caution">
    <text evidence="7">The sequence shown here is derived from an EMBL/GenBank/DDBJ whole genome shotgun (WGS) entry which is preliminary data.</text>
</comment>
<proteinExistence type="predicted"/>
<evidence type="ECO:0000313" key="7">
    <source>
        <dbReference type="EMBL" id="RZS32253.1"/>
    </source>
</evidence>
<dbReference type="SUPFAM" id="SSF46689">
    <property type="entry name" value="Homeodomain-like"/>
    <property type="match status" value="1"/>
</dbReference>
<keyword evidence="1" id="KW-0678">Repressor</keyword>
<dbReference type="InterPro" id="IPR001647">
    <property type="entry name" value="HTH_TetR"/>
</dbReference>
<dbReference type="EMBL" id="SGWQ01000013">
    <property type="protein sequence ID" value="RZS32253.1"/>
    <property type="molecule type" value="Genomic_DNA"/>
</dbReference>
<feature type="DNA-binding region" description="H-T-H motif" evidence="5">
    <location>
        <begin position="14"/>
        <end position="33"/>
    </location>
</feature>
<evidence type="ECO:0000256" key="4">
    <source>
        <dbReference type="ARBA" id="ARBA00023163"/>
    </source>
</evidence>
<accession>A0A4Q7KEE6</accession>
<dbReference type="Pfam" id="PF00440">
    <property type="entry name" value="TetR_N"/>
    <property type="match status" value="1"/>
</dbReference>
<dbReference type="InterPro" id="IPR036271">
    <property type="entry name" value="Tet_transcr_reg_TetR-rel_C_sf"/>
</dbReference>
<gene>
    <name evidence="7" type="ORF">EV193_11397</name>
</gene>
<dbReference type="SUPFAM" id="SSF48498">
    <property type="entry name" value="Tetracyclin repressor-like, C-terminal domain"/>
    <property type="match status" value="1"/>
</dbReference>
<evidence type="ECO:0000256" key="5">
    <source>
        <dbReference type="PROSITE-ProRule" id="PRU00335"/>
    </source>
</evidence>
<evidence type="ECO:0000256" key="1">
    <source>
        <dbReference type="ARBA" id="ARBA00022491"/>
    </source>
</evidence>
<dbReference type="GO" id="GO:0000976">
    <property type="term" value="F:transcription cis-regulatory region binding"/>
    <property type="evidence" value="ECO:0007669"/>
    <property type="project" value="TreeGrafter"/>
</dbReference>
<name>A0A4Q7KEE6_9PSEU</name>
<evidence type="ECO:0000256" key="3">
    <source>
        <dbReference type="ARBA" id="ARBA00023125"/>
    </source>
</evidence>
<organism evidence="7 8">
    <name type="scientific">Herbihabitans rhizosphaerae</name>
    <dbReference type="NCBI Taxonomy" id="1872711"/>
    <lineage>
        <taxon>Bacteria</taxon>
        <taxon>Bacillati</taxon>
        <taxon>Actinomycetota</taxon>
        <taxon>Actinomycetes</taxon>
        <taxon>Pseudonocardiales</taxon>
        <taxon>Pseudonocardiaceae</taxon>
        <taxon>Herbihabitans</taxon>
    </lineage>
</organism>
<evidence type="ECO:0000259" key="6">
    <source>
        <dbReference type="PROSITE" id="PS50977"/>
    </source>
</evidence>
<sequence>MWRIAATRGLHAASMREVATEAGVSVRVVQYHFGGKHALLVEALRLLHADNEQRAQTRITTDLTDPRAVLRGILEEFLPLDEPRRVAWRVLAAYYAYSLVDPELAKVFQQNDRDLERFVATLIERAQHDGSAADPEREAEMLMSCAVGLGSDLLHGRRTTEATHAVLDYHLDRLFVT</sequence>
<dbReference type="Pfam" id="PF13977">
    <property type="entry name" value="TetR_C_6"/>
    <property type="match status" value="1"/>
</dbReference>
<evidence type="ECO:0000256" key="2">
    <source>
        <dbReference type="ARBA" id="ARBA00023015"/>
    </source>
</evidence>
<dbReference type="PROSITE" id="PS50977">
    <property type="entry name" value="HTH_TETR_2"/>
    <property type="match status" value="1"/>
</dbReference>
<dbReference type="Gene3D" id="1.10.357.10">
    <property type="entry name" value="Tetracycline Repressor, domain 2"/>
    <property type="match status" value="1"/>
</dbReference>
<keyword evidence="4" id="KW-0804">Transcription</keyword>
<dbReference type="PANTHER" id="PTHR30055">
    <property type="entry name" value="HTH-TYPE TRANSCRIPTIONAL REGULATOR RUTR"/>
    <property type="match status" value="1"/>
</dbReference>
<dbReference type="GO" id="GO:0003700">
    <property type="term" value="F:DNA-binding transcription factor activity"/>
    <property type="evidence" value="ECO:0007669"/>
    <property type="project" value="TreeGrafter"/>
</dbReference>
<evidence type="ECO:0000313" key="8">
    <source>
        <dbReference type="Proteomes" id="UP000294257"/>
    </source>
</evidence>
<dbReference type="InterPro" id="IPR039538">
    <property type="entry name" value="BetI_C"/>
</dbReference>
<keyword evidence="8" id="KW-1185">Reference proteome</keyword>
<reference evidence="7 8" key="1">
    <citation type="submission" date="2019-02" db="EMBL/GenBank/DDBJ databases">
        <title>Genomic Encyclopedia of Type Strains, Phase IV (KMG-IV): sequencing the most valuable type-strain genomes for metagenomic binning, comparative biology and taxonomic classification.</title>
        <authorList>
            <person name="Goeker M."/>
        </authorList>
    </citation>
    <scope>NUCLEOTIDE SEQUENCE [LARGE SCALE GENOMIC DNA]</scope>
    <source>
        <strain evidence="7 8">DSM 101727</strain>
    </source>
</reference>
<dbReference type="Proteomes" id="UP000294257">
    <property type="component" value="Unassembled WGS sequence"/>
</dbReference>
<dbReference type="InterPro" id="IPR009057">
    <property type="entry name" value="Homeodomain-like_sf"/>
</dbReference>
<keyword evidence="2" id="KW-0805">Transcription regulation</keyword>
<dbReference type="InterPro" id="IPR050109">
    <property type="entry name" value="HTH-type_TetR-like_transc_reg"/>
</dbReference>
<dbReference type="PANTHER" id="PTHR30055:SF234">
    <property type="entry name" value="HTH-TYPE TRANSCRIPTIONAL REGULATOR BETI"/>
    <property type="match status" value="1"/>
</dbReference>
<keyword evidence="3 5" id="KW-0238">DNA-binding</keyword>
<feature type="domain" description="HTH tetR-type" evidence="6">
    <location>
        <begin position="1"/>
        <end position="51"/>
    </location>
</feature>
<protein>
    <submittedName>
        <fullName evidence="7">TetR family transcriptional regulator</fullName>
    </submittedName>
</protein>
<dbReference type="AlphaFoldDB" id="A0A4Q7KEE6"/>